<dbReference type="PANTHER" id="PTHR45717">
    <property type="entry name" value="OS12G0527900 PROTEIN"/>
    <property type="match status" value="1"/>
</dbReference>
<dbReference type="Pfam" id="PF01535">
    <property type="entry name" value="PPR"/>
    <property type="match status" value="4"/>
</dbReference>
<evidence type="ECO:0000256" key="4">
    <source>
        <dbReference type="SAM" id="MobiDB-lite"/>
    </source>
</evidence>
<dbReference type="InterPro" id="IPR002885">
    <property type="entry name" value="PPR_rpt"/>
</dbReference>
<dbReference type="GO" id="GO:0003729">
    <property type="term" value="F:mRNA binding"/>
    <property type="evidence" value="ECO:0007669"/>
    <property type="project" value="UniProtKB-ARBA"/>
</dbReference>
<dbReference type="NCBIfam" id="TIGR00756">
    <property type="entry name" value="PPR"/>
    <property type="match status" value="1"/>
</dbReference>
<comment type="similarity">
    <text evidence="1">Belongs to the PPR family. P subfamily.</text>
</comment>
<dbReference type="AlphaFoldDB" id="A0AA88DLY7"/>
<name>A0AA88DLY7_FICCA</name>
<feature type="repeat" description="PPR" evidence="3">
    <location>
        <begin position="232"/>
        <end position="266"/>
    </location>
</feature>
<dbReference type="PROSITE" id="PS51375">
    <property type="entry name" value="PPR"/>
    <property type="match status" value="1"/>
</dbReference>
<proteinExistence type="inferred from homology"/>
<protein>
    <recommendedName>
        <fullName evidence="7">Pentatricopeptide repeat-containing protein</fullName>
    </recommendedName>
</protein>
<keyword evidence="2" id="KW-0677">Repeat</keyword>
<comment type="caution">
    <text evidence="5">The sequence shown here is derived from an EMBL/GenBank/DDBJ whole genome shotgun (WGS) entry which is preliminary data.</text>
</comment>
<feature type="compositionally biased region" description="Basic and acidic residues" evidence="4">
    <location>
        <begin position="96"/>
        <end position="117"/>
    </location>
</feature>
<dbReference type="Gene3D" id="1.25.40.10">
    <property type="entry name" value="Tetratricopeptide repeat domain"/>
    <property type="match status" value="2"/>
</dbReference>
<dbReference type="Pfam" id="PF13812">
    <property type="entry name" value="PPR_3"/>
    <property type="match status" value="1"/>
</dbReference>
<accession>A0AA88DLY7</accession>
<sequence>MSMWAFRRASAPLRNYGVQIRTSHTHFAITHVQDDHTCIFNSPELIYQSKFLSLKSFYCTQSVCKNVSLLERGFSSQAGAKGTEDGVSELGVSDSAKAENESDHESISVPEFSREVDGNEVESEASQYERRGTSALFKAIMDSPGLSVPDTLNKWVAEGNKLTRDEVISILRSFRKLRLNKKAMELLESLEANDQFEFDERNYASLVDFVSKVHGVKRAEIYIETIPDSCRGELVYRTLLANCVQVNKVKKAEEVFRKMKDLGFPMTPFSYNQLLILYKRRDRKKFADLLLLMEKENIKLSLVTYKLLIANEGSITGMEQIMERMKAEGIEPDTHMWFILARRLASCGLKDKAETVLKEIEANNLKENHQACRSLILLYAELGQADQVERVWKVCETDPHYLVCMAAIEAWGKLKKVEEAEAVFDMMLRIWKQPSSKQFTALLKVYANNKLLAKGEDLVKRMADSGCRVGPLAWNALVKLYVEAREVEMADSILTKFTQQSRMKPLPCTYKALLDQYAKRGDVHNSEKIVYRMRQDGHSVQFRDFHELLQAYVNAKKPAYGIRERMKADNVFPNNLLLELMQQVDPFRTTAASYLL</sequence>
<organism evidence="5 6">
    <name type="scientific">Ficus carica</name>
    <name type="common">Common fig</name>
    <dbReference type="NCBI Taxonomy" id="3494"/>
    <lineage>
        <taxon>Eukaryota</taxon>
        <taxon>Viridiplantae</taxon>
        <taxon>Streptophyta</taxon>
        <taxon>Embryophyta</taxon>
        <taxon>Tracheophyta</taxon>
        <taxon>Spermatophyta</taxon>
        <taxon>Magnoliopsida</taxon>
        <taxon>eudicotyledons</taxon>
        <taxon>Gunneridae</taxon>
        <taxon>Pentapetalae</taxon>
        <taxon>rosids</taxon>
        <taxon>fabids</taxon>
        <taxon>Rosales</taxon>
        <taxon>Moraceae</taxon>
        <taxon>Ficeae</taxon>
        <taxon>Ficus</taxon>
    </lineage>
</organism>
<evidence type="ECO:0000256" key="2">
    <source>
        <dbReference type="ARBA" id="ARBA00022737"/>
    </source>
</evidence>
<evidence type="ECO:0000256" key="3">
    <source>
        <dbReference type="PROSITE-ProRule" id="PRU00708"/>
    </source>
</evidence>
<keyword evidence="6" id="KW-1185">Reference proteome</keyword>
<dbReference type="InterPro" id="IPR011990">
    <property type="entry name" value="TPR-like_helical_dom_sf"/>
</dbReference>
<evidence type="ECO:0000313" key="6">
    <source>
        <dbReference type="Proteomes" id="UP001187192"/>
    </source>
</evidence>
<dbReference type="Proteomes" id="UP001187192">
    <property type="component" value="Unassembled WGS sequence"/>
</dbReference>
<dbReference type="EMBL" id="BTGU01000072">
    <property type="protein sequence ID" value="GMN57752.1"/>
    <property type="molecule type" value="Genomic_DNA"/>
</dbReference>
<gene>
    <name evidence="5" type="ORF">TIFTF001_026841</name>
</gene>
<dbReference type="PANTHER" id="PTHR45717:SF38">
    <property type="entry name" value="PENTACOTRIPEPTIDE-REPEAT REGION OF PRORP DOMAIN-CONTAINING PROTEIN"/>
    <property type="match status" value="1"/>
</dbReference>
<evidence type="ECO:0008006" key="7">
    <source>
        <dbReference type="Google" id="ProtNLM"/>
    </source>
</evidence>
<dbReference type="GO" id="GO:0005739">
    <property type="term" value="C:mitochondrion"/>
    <property type="evidence" value="ECO:0007669"/>
    <property type="project" value="TreeGrafter"/>
</dbReference>
<evidence type="ECO:0000313" key="5">
    <source>
        <dbReference type="EMBL" id="GMN57752.1"/>
    </source>
</evidence>
<evidence type="ECO:0000256" key="1">
    <source>
        <dbReference type="ARBA" id="ARBA00007626"/>
    </source>
</evidence>
<feature type="region of interest" description="Disordered" evidence="4">
    <location>
        <begin position="78"/>
        <end position="125"/>
    </location>
</feature>
<reference evidence="5" key="1">
    <citation type="submission" date="2023-07" db="EMBL/GenBank/DDBJ databases">
        <title>draft genome sequence of fig (Ficus carica).</title>
        <authorList>
            <person name="Takahashi T."/>
            <person name="Nishimura K."/>
        </authorList>
    </citation>
    <scope>NUCLEOTIDE SEQUENCE</scope>
</reference>